<dbReference type="PANTHER" id="PTHR42659">
    <property type="entry name" value="XANTHINE DEHYDROGENASE SUBUNIT C-RELATED"/>
    <property type="match status" value="1"/>
</dbReference>
<feature type="domain" description="FAD-binding PCMH-type" evidence="4">
    <location>
        <begin position="1"/>
        <end position="176"/>
    </location>
</feature>
<dbReference type="GO" id="GO:0016491">
    <property type="term" value="F:oxidoreductase activity"/>
    <property type="evidence" value="ECO:0007669"/>
    <property type="project" value="UniProtKB-KW"/>
</dbReference>
<dbReference type="RefSeq" id="WP_051485105.1">
    <property type="nucleotide sequence ID" value="NZ_CAJLEK010000026.1"/>
</dbReference>
<evidence type="ECO:0000313" key="6">
    <source>
        <dbReference type="Proteomes" id="UP001205919"/>
    </source>
</evidence>
<accession>A0AAW5JYV9</accession>
<dbReference type="Gene3D" id="3.30.390.50">
    <property type="entry name" value="CO dehydrogenase flavoprotein, C-terminal domain"/>
    <property type="match status" value="1"/>
</dbReference>
<dbReference type="InterPro" id="IPR016167">
    <property type="entry name" value="FAD-bd_PCMH_sub1"/>
</dbReference>
<reference evidence="5 6" key="1">
    <citation type="submission" date="2022-06" db="EMBL/GenBank/DDBJ databases">
        <title>Isolation of gut microbiota from human fecal samples.</title>
        <authorList>
            <person name="Pamer E.G."/>
            <person name="Barat B."/>
            <person name="Waligurski E."/>
            <person name="Medina S."/>
            <person name="Paddock L."/>
            <person name="Mostad J."/>
        </authorList>
    </citation>
    <scope>NUCLEOTIDE SEQUENCE [LARGE SCALE GENOMIC DNA]</scope>
    <source>
        <strain evidence="5 6">DFI.9.90</strain>
    </source>
</reference>
<dbReference type="InterPro" id="IPR036318">
    <property type="entry name" value="FAD-bd_PCMH-like_sf"/>
</dbReference>
<proteinExistence type="predicted"/>
<dbReference type="Pfam" id="PF03450">
    <property type="entry name" value="CO_deh_flav_C"/>
    <property type="match status" value="1"/>
</dbReference>
<dbReference type="Proteomes" id="UP001205919">
    <property type="component" value="Unassembled WGS sequence"/>
</dbReference>
<sequence length="284" mass="29850">MNDITMYSPRNLDELVPALAAATGLSKIIAGGTDLTIAMHEGEVCPDILIDVSRTEEMRRISESGGKIVIGAAVTFTEAENDPTIKKYFPSIARAASGVGSKQIRNRGTIGGNLANASPAGDMLPPLTALDARVVTVNSKNEIKRRTVNDIVAPGSPQKLKFDEAVVSIELPAPRGESVNTFAKLGSRRAVSIARLSVALNAGFSGGLLTAPIVILGALGRAPVDAKRAAAAIEGVPLTDETAERFAEAMAEEVDLAIPGRYSQPYKREAIKGLALDLLSQLPR</sequence>
<dbReference type="Gene3D" id="3.30.465.10">
    <property type="match status" value="1"/>
</dbReference>
<comment type="caution">
    <text evidence="5">The sequence shown here is derived from an EMBL/GenBank/DDBJ whole genome shotgun (WGS) entry which is preliminary data.</text>
</comment>
<dbReference type="Pfam" id="PF00941">
    <property type="entry name" value="FAD_binding_5"/>
    <property type="match status" value="1"/>
</dbReference>
<keyword evidence="6" id="KW-1185">Reference proteome</keyword>
<evidence type="ECO:0000256" key="2">
    <source>
        <dbReference type="ARBA" id="ARBA00022827"/>
    </source>
</evidence>
<dbReference type="InterPro" id="IPR016169">
    <property type="entry name" value="FAD-bd_PCMH_sub2"/>
</dbReference>
<dbReference type="SUPFAM" id="SSF56176">
    <property type="entry name" value="FAD-binding/transporter-associated domain-like"/>
    <property type="match status" value="1"/>
</dbReference>
<gene>
    <name evidence="5" type="ORF">NE630_04750</name>
</gene>
<keyword evidence="1" id="KW-0285">Flavoprotein</keyword>
<dbReference type="GeneID" id="95757404"/>
<keyword evidence="3" id="KW-0560">Oxidoreductase</keyword>
<dbReference type="PROSITE" id="PS51387">
    <property type="entry name" value="FAD_PCMH"/>
    <property type="match status" value="1"/>
</dbReference>
<dbReference type="Gene3D" id="3.30.43.10">
    <property type="entry name" value="Uridine Diphospho-n-acetylenolpyruvylglucosamine Reductase, domain 2"/>
    <property type="match status" value="1"/>
</dbReference>
<protein>
    <submittedName>
        <fullName evidence="5">FAD binding domain-containing protein</fullName>
    </submittedName>
</protein>
<dbReference type="SMART" id="SM01092">
    <property type="entry name" value="CO_deh_flav_C"/>
    <property type="match status" value="1"/>
</dbReference>
<dbReference type="InterPro" id="IPR016166">
    <property type="entry name" value="FAD-bd_PCMH"/>
</dbReference>
<dbReference type="SUPFAM" id="SSF55447">
    <property type="entry name" value="CO dehydrogenase flavoprotein C-terminal domain-like"/>
    <property type="match status" value="1"/>
</dbReference>
<dbReference type="PANTHER" id="PTHR42659:SF2">
    <property type="entry name" value="XANTHINE DEHYDROGENASE SUBUNIT C-RELATED"/>
    <property type="match status" value="1"/>
</dbReference>
<organism evidence="5 6">
    <name type="scientific">Cloacibacillus evryensis</name>
    <dbReference type="NCBI Taxonomy" id="508460"/>
    <lineage>
        <taxon>Bacteria</taxon>
        <taxon>Thermotogati</taxon>
        <taxon>Synergistota</taxon>
        <taxon>Synergistia</taxon>
        <taxon>Synergistales</taxon>
        <taxon>Synergistaceae</taxon>
        <taxon>Cloacibacillus</taxon>
    </lineage>
</organism>
<evidence type="ECO:0000256" key="1">
    <source>
        <dbReference type="ARBA" id="ARBA00022630"/>
    </source>
</evidence>
<dbReference type="EMBL" id="JANFYT010000008">
    <property type="protein sequence ID" value="MCQ4813735.1"/>
    <property type="molecule type" value="Genomic_DNA"/>
</dbReference>
<dbReference type="InterPro" id="IPR051312">
    <property type="entry name" value="Diverse_Substr_Oxidored"/>
</dbReference>
<evidence type="ECO:0000259" key="4">
    <source>
        <dbReference type="PROSITE" id="PS51387"/>
    </source>
</evidence>
<evidence type="ECO:0000256" key="3">
    <source>
        <dbReference type="ARBA" id="ARBA00023002"/>
    </source>
</evidence>
<dbReference type="AlphaFoldDB" id="A0AAW5JYV9"/>
<dbReference type="InterPro" id="IPR002346">
    <property type="entry name" value="Mopterin_DH_FAD-bd"/>
</dbReference>
<evidence type="ECO:0000313" key="5">
    <source>
        <dbReference type="EMBL" id="MCQ4813735.1"/>
    </source>
</evidence>
<dbReference type="GO" id="GO:0071949">
    <property type="term" value="F:FAD binding"/>
    <property type="evidence" value="ECO:0007669"/>
    <property type="project" value="InterPro"/>
</dbReference>
<keyword evidence="2" id="KW-0274">FAD</keyword>
<name>A0AAW5JYV9_9BACT</name>
<dbReference type="InterPro" id="IPR005107">
    <property type="entry name" value="CO_DH_flav_C"/>
</dbReference>
<dbReference type="InterPro" id="IPR036683">
    <property type="entry name" value="CO_DH_flav_C_dom_sf"/>
</dbReference>